<evidence type="ECO:0000313" key="2">
    <source>
        <dbReference type="EMBL" id="CAP42842.1"/>
    </source>
</evidence>
<dbReference type="SUPFAM" id="SSF48452">
    <property type="entry name" value="TPR-like"/>
    <property type="match status" value="1"/>
</dbReference>
<dbReference type="KEGG" id="bpt:Bpet2500"/>
<proteinExistence type="predicted"/>
<keyword evidence="3" id="KW-1185">Reference proteome</keyword>
<evidence type="ECO:0008006" key="4">
    <source>
        <dbReference type="Google" id="ProtNLM"/>
    </source>
</evidence>
<protein>
    <recommendedName>
        <fullName evidence="4">Secreted protein</fullName>
    </recommendedName>
</protein>
<organism evidence="2 3">
    <name type="scientific">Bordetella petrii (strain ATCC BAA-461 / DSM 12804 / CCUG 43448 / CIP 107267 / Se-1111R)</name>
    <dbReference type="NCBI Taxonomy" id="340100"/>
    <lineage>
        <taxon>Bacteria</taxon>
        <taxon>Pseudomonadati</taxon>
        <taxon>Pseudomonadota</taxon>
        <taxon>Betaproteobacteria</taxon>
        <taxon>Burkholderiales</taxon>
        <taxon>Alcaligenaceae</taxon>
        <taxon>Bordetella</taxon>
    </lineage>
</organism>
<gene>
    <name evidence="2" type="ordered locus">Bpet2500</name>
</gene>
<evidence type="ECO:0000256" key="1">
    <source>
        <dbReference type="SAM" id="SignalP"/>
    </source>
</evidence>
<evidence type="ECO:0000313" key="3">
    <source>
        <dbReference type="Proteomes" id="UP000001225"/>
    </source>
</evidence>
<dbReference type="AlphaFoldDB" id="A9INJ7"/>
<accession>A9INJ7</accession>
<sequence length="195" mass="20801">MMAARLLASTLLAAAALLPGWTAAASPAAAGDAGQQALAAYQAAHGDSGRLRQALALADQALREAPGDTGLRLLRADIQTGLRQYTQALADYRQLPDAGLAAERKMLQCMLRERVQPAPLPLDCYAEASRRFAAGQAAPGRDPNYVMALLLARDPQGPRLAAELLAATPAGPQREINAMLFQDFDRNRYLRSVLP</sequence>
<dbReference type="Proteomes" id="UP000001225">
    <property type="component" value="Chromosome"/>
</dbReference>
<dbReference type="InterPro" id="IPR011990">
    <property type="entry name" value="TPR-like_helical_dom_sf"/>
</dbReference>
<dbReference type="Gene3D" id="1.25.40.10">
    <property type="entry name" value="Tetratricopeptide repeat domain"/>
    <property type="match status" value="1"/>
</dbReference>
<dbReference type="STRING" id="94624.Bpet2500"/>
<reference evidence="2 3" key="1">
    <citation type="journal article" date="2008" name="BMC Genomics">
        <title>The missing link: Bordetella petrii is endowed with both the metabolic versatility of environmental bacteria and virulence traits of pathogenic Bordetellae.</title>
        <authorList>
            <person name="Gross R."/>
            <person name="Guzman C.A."/>
            <person name="Sebaihia M."/>
            <person name="Martins Dos Santos V.A."/>
            <person name="Pieper D.H."/>
            <person name="Koebnik R."/>
            <person name="Lechner M."/>
            <person name="Bartels D."/>
            <person name="Buhrmester J."/>
            <person name="Choudhuri J.V."/>
            <person name="Ebensen T."/>
            <person name="Gaigalat L."/>
            <person name="Herrmann S."/>
            <person name="Khachane A.N."/>
            <person name="Larisch C."/>
            <person name="Link S."/>
            <person name="Linke B."/>
            <person name="Meyer F."/>
            <person name="Mormann S."/>
            <person name="Nakunst D."/>
            <person name="Rueckert C."/>
            <person name="Schneiker-Bekel S."/>
            <person name="Schulze K."/>
            <person name="Vorhoelter F.J."/>
            <person name="Yevsa T."/>
            <person name="Engle J.T."/>
            <person name="Goldman W.E."/>
            <person name="Puehler A."/>
            <person name="Goebel U.B."/>
            <person name="Goesmann A."/>
            <person name="Bloecker H."/>
            <person name="Kaiser O."/>
            <person name="Martinez-Arias R."/>
        </authorList>
    </citation>
    <scope>NUCLEOTIDE SEQUENCE [LARGE SCALE GENOMIC DNA]</scope>
    <source>
        <strain evidence="3">ATCC BAA-461 / DSM 12804 / CCUG 43448 / CIP 107267 / Se-1111R</strain>
    </source>
</reference>
<dbReference type="EMBL" id="AM902716">
    <property type="protein sequence ID" value="CAP42842.1"/>
    <property type="molecule type" value="Genomic_DNA"/>
</dbReference>
<feature type="chain" id="PRO_5002736096" description="Secreted protein" evidence="1">
    <location>
        <begin position="25"/>
        <end position="195"/>
    </location>
</feature>
<feature type="signal peptide" evidence="1">
    <location>
        <begin position="1"/>
        <end position="24"/>
    </location>
</feature>
<name>A9INJ7_BORPD</name>
<keyword evidence="1" id="KW-0732">Signal</keyword>